<keyword evidence="1" id="KW-1133">Transmembrane helix</keyword>
<dbReference type="PANTHER" id="PTHR40042:SF1">
    <property type="entry name" value="DUF1405 DOMAIN-CONTAINING PROTEIN"/>
    <property type="match status" value="1"/>
</dbReference>
<keyword evidence="1" id="KW-0472">Membrane</keyword>
<evidence type="ECO:0000256" key="1">
    <source>
        <dbReference type="SAM" id="Phobius"/>
    </source>
</evidence>
<gene>
    <name evidence="2" type="ORF">FPZ44_07495</name>
</gene>
<keyword evidence="3" id="KW-1185">Reference proteome</keyword>
<evidence type="ECO:0000313" key="2">
    <source>
        <dbReference type="EMBL" id="TVX92911.1"/>
    </source>
</evidence>
<protein>
    <submittedName>
        <fullName evidence="2">DUF1405 domain-containing protein</fullName>
    </submittedName>
</protein>
<evidence type="ECO:0000313" key="3">
    <source>
        <dbReference type="Proteomes" id="UP000318102"/>
    </source>
</evidence>
<feature type="transmembrane region" description="Helical" evidence="1">
    <location>
        <begin position="62"/>
        <end position="85"/>
    </location>
</feature>
<proteinExistence type="predicted"/>
<dbReference type="InterPro" id="IPR009845">
    <property type="entry name" value="DUF1405"/>
</dbReference>
<feature type="transmembrane region" description="Helical" evidence="1">
    <location>
        <begin position="92"/>
        <end position="111"/>
    </location>
</feature>
<sequence length="216" mass="24746">MAHPIGNQALLTNRWVLWALFWSNALGTIYGYYWYKEQLIYTWMDLPKWQIVFVPDSPTASLFFTISLLFLLFPPKGTSVVLLAFRGIIEALAVVTSIKYGIWACVMIFSATYQGQDMLWQDWMLISSHLAMAIEALLYAKWFRYGAISIMVAATWTWLNDAVDYMFGVFPSLSQVLMDDLTAICIFTFILTGLSVAAARLAIMEKQTSLKIVRWF</sequence>
<name>A0A559IZ58_9BACL</name>
<dbReference type="AlphaFoldDB" id="A0A559IZ58"/>
<feature type="transmembrane region" description="Helical" evidence="1">
    <location>
        <begin position="147"/>
        <end position="169"/>
    </location>
</feature>
<accession>A0A559IZ58</accession>
<dbReference type="PANTHER" id="PTHR40042">
    <property type="entry name" value="HYPOTHETICAL MEMBRANE SPANNING PROTEIN"/>
    <property type="match status" value="1"/>
</dbReference>
<dbReference type="OrthoDB" id="152213at2"/>
<dbReference type="EMBL" id="VNJK01000001">
    <property type="protein sequence ID" value="TVX92911.1"/>
    <property type="molecule type" value="Genomic_DNA"/>
</dbReference>
<feature type="transmembrane region" description="Helical" evidence="1">
    <location>
        <begin position="181"/>
        <end position="203"/>
    </location>
</feature>
<reference evidence="2 3" key="1">
    <citation type="submission" date="2019-07" db="EMBL/GenBank/DDBJ databases">
        <authorList>
            <person name="Kim J."/>
        </authorList>
    </citation>
    <scope>NUCLEOTIDE SEQUENCE [LARGE SCALE GENOMIC DNA]</scope>
    <source>
        <strain evidence="2 3">N4</strain>
    </source>
</reference>
<organism evidence="2 3">
    <name type="scientific">Paenibacillus agilis</name>
    <dbReference type="NCBI Taxonomy" id="3020863"/>
    <lineage>
        <taxon>Bacteria</taxon>
        <taxon>Bacillati</taxon>
        <taxon>Bacillota</taxon>
        <taxon>Bacilli</taxon>
        <taxon>Bacillales</taxon>
        <taxon>Paenibacillaceae</taxon>
        <taxon>Paenibacillus</taxon>
    </lineage>
</organism>
<keyword evidence="1" id="KW-0812">Transmembrane</keyword>
<feature type="transmembrane region" description="Helical" evidence="1">
    <location>
        <begin position="15"/>
        <end position="35"/>
    </location>
</feature>
<dbReference type="Pfam" id="PF07187">
    <property type="entry name" value="DUF1405"/>
    <property type="match status" value="1"/>
</dbReference>
<comment type="caution">
    <text evidence="2">The sequence shown here is derived from an EMBL/GenBank/DDBJ whole genome shotgun (WGS) entry which is preliminary data.</text>
</comment>
<dbReference type="Proteomes" id="UP000318102">
    <property type="component" value="Unassembled WGS sequence"/>
</dbReference>
<dbReference type="RefSeq" id="WP_144988833.1">
    <property type="nucleotide sequence ID" value="NZ_VNJK01000001.1"/>
</dbReference>